<accession>A0A0F3GZR3</accession>
<gene>
    <name evidence="1" type="ORF">MBAV_000348</name>
</gene>
<evidence type="ECO:0000313" key="1">
    <source>
        <dbReference type="EMBL" id="KJU87459.1"/>
    </source>
</evidence>
<dbReference type="EMBL" id="LACI01000158">
    <property type="protein sequence ID" value="KJU87459.1"/>
    <property type="molecule type" value="Genomic_DNA"/>
</dbReference>
<dbReference type="Proteomes" id="UP000033423">
    <property type="component" value="Unassembled WGS sequence"/>
</dbReference>
<dbReference type="AlphaFoldDB" id="A0A0F3GZR3"/>
<protein>
    <submittedName>
        <fullName evidence="1">Uncharacterized protein</fullName>
    </submittedName>
</protein>
<evidence type="ECO:0000313" key="2">
    <source>
        <dbReference type="Proteomes" id="UP000033423"/>
    </source>
</evidence>
<proteinExistence type="predicted"/>
<reference evidence="1 2" key="1">
    <citation type="submission" date="2015-02" db="EMBL/GenBank/DDBJ databases">
        <title>Single-cell genomics of uncultivated deep-branching MTB reveals a conserved set of magnetosome genes.</title>
        <authorList>
            <person name="Kolinko S."/>
            <person name="Richter M."/>
            <person name="Glockner F.O."/>
            <person name="Brachmann A."/>
            <person name="Schuler D."/>
        </authorList>
    </citation>
    <scope>NUCLEOTIDE SEQUENCE [LARGE SCALE GENOMIC DNA]</scope>
    <source>
        <strain evidence="1">TM-1</strain>
    </source>
</reference>
<keyword evidence="2" id="KW-1185">Reference proteome</keyword>
<organism evidence="1 2">
    <name type="scientific">Candidatus Magnetobacterium bavaricum</name>
    <dbReference type="NCBI Taxonomy" id="29290"/>
    <lineage>
        <taxon>Bacteria</taxon>
        <taxon>Pseudomonadati</taxon>
        <taxon>Nitrospirota</taxon>
        <taxon>Thermodesulfovibrionia</taxon>
        <taxon>Thermodesulfovibrionales</taxon>
        <taxon>Candidatus Magnetobacteriaceae</taxon>
        <taxon>Candidatus Magnetobacterium</taxon>
    </lineage>
</organism>
<sequence>MTGITDIPVRGNVPQFPEFITAFGYGVNLVGTAKSPDFIAGGDVPELHGGIPTPG</sequence>
<name>A0A0F3GZR3_9BACT</name>
<comment type="caution">
    <text evidence="1">The sequence shown here is derived from an EMBL/GenBank/DDBJ whole genome shotgun (WGS) entry which is preliminary data.</text>
</comment>